<dbReference type="GO" id="GO:0030976">
    <property type="term" value="F:thiamine pyrophosphate binding"/>
    <property type="evidence" value="ECO:0007669"/>
    <property type="project" value="InterPro"/>
</dbReference>
<evidence type="ECO:0000256" key="4">
    <source>
        <dbReference type="RuleBase" id="RU362132"/>
    </source>
</evidence>
<keyword evidence="3 4" id="KW-0786">Thiamine pyrophosphate</keyword>
<evidence type="ECO:0000313" key="8">
    <source>
        <dbReference type="EMBL" id="PKF71647.1"/>
    </source>
</evidence>
<dbReference type="PANTHER" id="PTHR18968">
    <property type="entry name" value="THIAMINE PYROPHOSPHATE ENZYMES"/>
    <property type="match status" value="1"/>
</dbReference>
<dbReference type="AlphaFoldDB" id="A0A2I0CR63"/>
<sequence length="576" mass="61272">MKKTGAALARFALEQLGVSHTFGIPGVHNTELYDELNASPHIQPVLVAHECGAAFMADAFSRTGQRIGTLVIVPAAGVTHAASGIGEAGLDGIPMLIISGGIHSENGRQYQLHDIDQHALLKPITKATFRILSHAEVIPTLYEAYRIATGGEPGPVFVELPYNIGNFLGEVEDMPLFQPAPPAAVADQQTLREMARQLVAARHPGLFLGWGAMAAQRELIELAEWLGAPVCTTLQGLSAFPANHPLHVGMGFGAYAVPAAEQAFVACDCLLAVGTRFSEIPTGSYSMPVPEQLLHIDINPQVFNANFPASLCLAGDAALIIPALLGEVRALLGQPRSSSLPAQIARDKAAYLQQWLQHDSGSRVNPAVFCQALRAQLADDALVVADDGNHTFLLAELLPIHGPRGFISPSDFNAMGYCVPAVIGAKLANPQRQVVGVVGDGALRMTGLELVTASSLQLGVPLFVFNDGELSQIAQAQEIPYNRKTCTVLKPLNLAALAEATGAAFLSIESNAECAAGIAQAMQLAEAGQPVLVDVRIDYSKRTRFTEGVVKATLKRFTPRDKVRVIGRALWRRVTG</sequence>
<dbReference type="GO" id="GO:0005948">
    <property type="term" value="C:acetolactate synthase complex"/>
    <property type="evidence" value="ECO:0007669"/>
    <property type="project" value="TreeGrafter"/>
</dbReference>
<feature type="domain" description="Thiamine pyrophosphate enzyme N-terminal TPP-binding" evidence="7">
    <location>
        <begin position="5"/>
        <end position="120"/>
    </location>
</feature>
<feature type="domain" description="Thiamine pyrophosphate enzyme central" evidence="5">
    <location>
        <begin position="192"/>
        <end position="324"/>
    </location>
</feature>
<dbReference type="CDD" id="cd00568">
    <property type="entry name" value="TPP_enzymes"/>
    <property type="match status" value="1"/>
</dbReference>
<dbReference type="Pfam" id="PF02775">
    <property type="entry name" value="TPP_enzyme_C"/>
    <property type="match status" value="1"/>
</dbReference>
<comment type="caution">
    <text evidence="8">The sequence shown here is derived from an EMBL/GenBank/DDBJ whole genome shotgun (WGS) entry which is preliminary data.</text>
</comment>
<gene>
    <name evidence="8" type="ORF">CW360_07035</name>
</gene>
<dbReference type="SUPFAM" id="SSF52467">
    <property type="entry name" value="DHS-like NAD/FAD-binding domain"/>
    <property type="match status" value="1"/>
</dbReference>
<dbReference type="GO" id="GO:0009097">
    <property type="term" value="P:isoleucine biosynthetic process"/>
    <property type="evidence" value="ECO:0007669"/>
    <property type="project" value="TreeGrafter"/>
</dbReference>
<evidence type="ECO:0000313" key="9">
    <source>
        <dbReference type="Proteomes" id="UP000242861"/>
    </source>
</evidence>
<dbReference type="InterPro" id="IPR012000">
    <property type="entry name" value="Thiamin_PyroP_enz_cen_dom"/>
</dbReference>
<feature type="domain" description="Thiamine pyrophosphate enzyme TPP-binding" evidence="6">
    <location>
        <begin position="388"/>
        <end position="535"/>
    </location>
</feature>
<dbReference type="RefSeq" id="WP_101193207.1">
    <property type="nucleotide sequence ID" value="NZ_PIYS01000010.1"/>
</dbReference>
<evidence type="ECO:0000256" key="2">
    <source>
        <dbReference type="ARBA" id="ARBA00007812"/>
    </source>
</evidence>
<accession>A0A2I0CR63</accession>
<dbReference type="Pfam" id="PF02776">
    <property type="entry name" value="TPP_enzyme_N"/>
    <property type="match status" value="1"/>
</dbReference>
<dbReference type="Proteomes" id="UP000242861">
    <property type="component" value="Unassembled WGS sequence"/>
</dbReference>
<dbReference type="InterPro" id="IPR000399">
    <property type="entry name" value="TPP-bd_CS"/>
</dbReference>
<dbReference type="CDD" id="cd07035">
    <property type="entry name" value="TPP_PYR_POX_like"/>
    <property type="match status" value="1"/>
</dbReference>
<dbReference type="PROSITE" id="PS00187">
    <property type="entry name" value="TPP_ENZYMES"/>
    <property type="match status" value="1"/>
</dbReference>
<protein>
    <submittedName>
        <fullName evidence="8">Acetolactate synthase large subunit</fullName>
    </submittedName>
</protein>
<dbReference type="PANTHER" id="PTHR18968:SF13">
    <property type="entry name" value="ACETOLACTATE SYNTHASE CATALYTIC SUBUNIT, MITOCHONDRIAL"/>
    <property type="match status" value="1"/>
</dbReference>
<dbReference type="SUPFAM" id="SSF52518">
    <property type="entry name" value="Thiamin diphosphate-binding fold (THDP-binding)"/>
    <property type="match status" value="2"/>
</dbReference>
<dbReference type="InterPro" id="IPR029035">
    <property type="entry name" value="DHS-like_NAD/FAD-binding_dom"/>
</dbReference>
<name>A0A2I0CR63_9PSED</name>
<dbReference type="GO" id="GO:0000287">
    <property type="term" value="F:magnesium ion binding"/>
    <property type="evidence" value="ECO:0007669"/>
    <property type="project" value="InterPro"/>
</dbReference>
<dbReference type="InterPro" id="IPR012001">
    <property type="entry name" value="Thiamin_PyroP_enz_TPP-bd_dom"/>
</dbReference>
<dbReference type="EMBL" id="PIYS01000010">
    <property type="protein sequence ID" value="PKF71647.1"/>
    <property type="molecule type" value="Genomic_DNA"/>
</dbReference>
<reference evidence="9" key="1">
    <citation type="submission" date="2017-12" db="EMBL/GenBank/DDBJ databases">
        <authorList>
            <person name="Yu X.-Y."/>
        </authorList>
    </citation>
    <scope>NUCLEOTIDE SEQUENCE [LARGE SCALE GENOMIC DNA]</scope>
    <source>
        <strain evidence="9">ZYSR67-Z</strain>
    </source>
</reference>
<dbReference type="Pfam" id="PF00205">
    <property type="entry name" value="TPP_enzyme_M"/>
    <property type="match status" value="1"/>
</dbReference>
<evidence type="ECO:0000259" key="7">
    <source>
        <dbReference type="Pfam" id="PF02776"/>
    </source>
</evidence>
<evidence type="ECO:0000259" key="5">
    <source>
        <dbReference type="Pfam" id="PF00205"/>
    </source>
</evidence>
<evidence type="ECO:0000256" key="1">
    <source>
        <dbReference type="ARBA" id="ARBA00001964"/>
    </source>
</evidence>
<dbReference type="GO" id="GO:0003984">
    <property type="term" value="F:acetolactate synthase activity"/>
    <property type="evidence" value="ECO:0007669"/>
    <property type="project" value="TreeGrafter"/>
</dbReference>
<dbReference type="InterPro" id="IPR011766">
    <property type="entry name" value="TPP_enzyme_TPP-bd"/>
</dbReference>
<dbReference type="GO" id="GO:0050660">
    <property type="term" value="F:flavin adenine dinucleotide binding"/>
    <property type="evidence" value="ECO:0007669"/>
    <property type="project" value="TreeGrafter"/>
</dbReference>
<comment type="cofactor">
    <cofactor evidence="1">
        <name>thiamine diphosphate</name>
        <dbReference type="ChEBI" id="CHEBI:58937"/>
    </cofactor>
</comment>
<proteinExistence type="inferred from homology"/>
<dbReference type="InterPro" id="IPR029061">
    <property type="entry name" value="THDP-binding"/>
</dbReference>
<comment type="similarity">
    <text evidence="2 4">Belongs to the TPP enzyme family.</text>
</comment>
<evidence type="ECO:0000259" key="6">
    <source>
        <dbReference type="Pfam" id="PF02775"/>
    </source>
</evidence>
<dbReference type="InterPro" id="IPR045229">
    <property type="entry name" value="TPP_enz"/>
</dbReference>
<dbReference type="GO" id="GO:0009099">
    <property type="term" value="P:L-valine biosynthetic process"/>
    <property type="evidence" value="ECO:0007669"/>
    <property type="project" value="TreeGrafter"/>
</dbReference>
<organism evidence="8 9">
    <name type="scientific">Pseudomonas fluvialis</name>
    <dbReference type="NCBI Taxonomy" id="1793966"/>
    <lineage>
        <taxon>Bacteria</taxon>
        <taxon>Pseudomonadati</taxon>
        <taxon>Pseudomonadota</taxon>
        <taxon>Gammaproteobacteria</taxon>
        <taxon>Pseudomonadales</taxon>
        <taxon>Pseudomonadaceae</taxon>
        <taxon>Pseudomonas</taxon>
    </lineage>
</organism>
<evidence type="ECO:0000256" key="3">
    <source>
        <dbReference type="ARBA" id="ARBA00023052"/>
    </source>
</evidence>
<dbReference type="Gene3D" id="3.40.50.970">
    <property type="match status" value="2"/>
</dbReference>
<dbReference type="Gene3D" id="3.40.50.1220">
    <property type="entry name" value="TPP-binding domain"/>
    <property type="match status" value="1"/>
</dbReference>